<dbReference type="SUPFAM" id="SSF57756">
    <property type="entry name" value="Retrovirus zinc finger-like domains"/>
    <property type="match status" value="1"/>
</dbReference>
<keyword evidence="1" id="KW-0862">Zinc</keyword>
<evidence type="ECO:0000256" key="2">
    <source>
        <dbReference type="SAM" id="Coils"/>
    </source>
</evidence>
<feature type="region of interest" description="Disordered" evidence="3">
    <location>
        <begin position="22"/>
        <end position="75"/>
    </location>
</feature>
<keyword evidence="2" id="KW-0175">Coiled coil</keyword>
<dbReference type="GO" id="GO:0003676">
    <property type="term" value="F:nucleic acid binding"/>
    <property type="evidence" value="ECO:0007669"/>
    <property type="project" value="InterPro"/>
</dbReference>
<keyword evidence="6" id="KW-1185">Reference proteome</keyword>
<feature type="compositionally biased region" description="Polar residues" evidence="3">
    <location>
        <begin position="500"/>
        <end position="524"/>
    </location>
</feature>
<reference evidence="5 6" key="1">
    <citation type="journal article" date="2018" name="Nat. Ecol. Evol.">
        <title>Pezizomycetes genomes reveal the molecular basis of ectomycorrhizal truffle lifestyle.</title>
        <authorList>
            <person name="Murat C."/>
            <person name="Payen T."/>
            <person name="Noel B."/>
            <person name="Kuo A."/>
            <person name="Morin E."/>
            <person name="Chen J."/>
            <person name="Kohler A."/>
            <person name="Krizsan K."/>
            <person name="Balestrini R."/>
            <person name="Da Silva C."/>
            <person name="Montanini B."/>
            <person name="Hainaut M."/>
            <person name="Levati E."/>
            <person name="Barry K.W."/>
            <person name="Belfiori B."/>
            <person name="Cichocki N."/>
            <person name="Clum A."/>
            <person name="Dockter R.B."/>
            <person name="Fauchery L."/>
            <person name="Guy J."/>
            <person name="Iotti M."/>
            <person name="Le Tacon F."/>
            <person name="Lindquist E.A."/>
            <person name="Lipzen A."/>
            <person name="Malagnac F."/>
            <person name="Mello A."/>
            <person name="Molinier V."/>
            <person name="Miyauchi S."/>
            <person name="Poulain J."/>
            <person name="Riccioni C."/>
            <person name="Rubini A."/>
            <person name="Sitrit Y."/>
            <person name="Splivallo R."/>
            <person name="Traeger S."/>
            <person name="Wang M."/>
            <person name="Zifcakova L."/>
            <person name="Wipf D."/>
            <person name="Zambonelli A."/>
            <person name="Paolocci F."/>
            <person name="Nowrousian M."/>
            <person name="Ottonello S."/>
            <person name="Baldrian P."/>
            <person name="Spatafora J.W."/>
            <person name="Henrissat B."/>
            <person name="Nagy L.G."/>
            <person name="Aury J.M."/>
            <person name="Wincker P."/>
            <person name="Grigoriev I.V."/>
            <person name="Bonfante P."/>
            <person name="Martin F.M."/>
        </authorList>
    </citation>
    <scope>NUCLEOTIDE SEQUENCE [LARGE SCALE GENOMIC DNA]</scope>
    <source>
        <strain evidence="5 6">RN42</strain>
    </source>
</reference>
<dbReference type="Pfam" id="PF19259">
    <property type="entry name" value="Ty3_capsid"/>
    <property type="match status" value="1"/>
</dbReference>
<dbReference type="InterPro" id="IPR001878">
    <property type="entry name" value="Znf_CCHC"/>
</dbReference>
<evidence type="ECO:0000313" key="5">
    <source>
        <dbReference type="EMBL" id="RPA74627.1"/>
    </source>
</evidence>
<protein>
    <recommendedName>
        <fullName evidence="4">CCHC-type domain-containing protein</fullName>
    </recommendedName>
</protein>
<accession>A0A3N4HMY8</accession>
<dbReference type="GO" id="GO:0008270">
    <property type="term" value="F:zinc ion binding"/>
    <property type="evidence" value="ECO:0007669"/>
    <property type="project" value="UniProtKB-KW"/>
</dbReference>
<keyword evidence="1" id="KW-0479">Metal-binding</keyword>
<keyword evidence="1" id="KW-0863">Zinc-finger</keyword>
<dbReference type="Proteomes" id="UP000275078">
    <property type="component" value="Unassembled WGS sequence"/>
</dbReference>
<feature type="compositionally biased region" description="Basic and acidic residues" evidence="3">
    <location>
        <begin position="46"/>
        <end position="59"/>
    </location>
</feature>
<gene>
    <name evidence="5" type="ORF">BJ508DRAFT_332914</name>
</gene>
<proteinExistence type="predicted"/>
<feature type="coiled-coil region" evidence="2">
    <location>
        <begin position="176"/>
        <end position="217"/>
    </location>
</feature>
<feature type="domain" description="CCHC-type" evidence="4">
    <location>
        <begin position="530"/>
        <end position="543"/>
    </location>
</feature>
<dbReference type="AlphaFoldDB" id="A0A3N4HMY8"/>
<feature type="region of interest" description="Disordered" evidence="3">
    <location>
        <begin position="450"/>
        <end position="524"/>
    </location>
</feature>
<dbReference type="EMBL" id="ML119785">
    <property type="protein sequence ID" value="RPA74627.1"/>
    <property type="molecule type" value="Genomic_DNA"/>
</dbReference>
<name>A0A3N4HMY8_ASCIM</name>
<dbReference type="PROSITE" id="PS50158">
    <property type="entry name" value="ZF_CCHC"/>
    <property type="match status" value="1"/>
</dbReference>
<organism evidence="5 6">
    <name type="scientific">Ascobolus immersus RN42</name>
    <dbReference type="NCBI Taxonomy" id="1160509"/>
    <lineage>
        <taxon>Eukaryota</taxon>
        <taxon>Fungi</taxon>
        <taxon>Dikarya</taxon>
        <taxon>Ascomycota</taxon>
        <taxon>Pezizomycotina</taxon>
        <taxon>Pezizomycetes</taxon>
        <taxon>Pezizales</taxon>
        <taxon>Ascobolaceae</taxon>
        <taxon>Ascobolus</taxon>
    </lineage>
</organism>
<dbReference type="InterPro" id="IPR036875">
    <property type="entry name" value="Znf_CCHC_sf"/>
</dbReference>
<sequence length="557" mass="62646">MAKESKATNPPLEAAEESIIITKKNASMDPAADTQQRVTPDMCTPTKKESTPHQVHFDEPVSTAESSTAAEKGKPIQKIRRRSSLYFSALPDGGQSVEWFCETKRLNTYEVEQIRRDDPFRGLQHALNDSNEELHFDLEDLAATYTEEDEVAGPDHMGAAINHKFEEIRLRAQMAVDTYEETVATAAMERQQLEDTLKDLRSTIQKLSTENSQLLQSVSQITADAAAKAKKPDRFDAYPPFDFGDGWSASEKSPLSASCIPDISIPKSYRAQVQANPLKMFEGSSEIEVIFSFLKTLEHHARLIRPWTDIQRIEYAISYLQGAAQIWAIDEWYPQATLTWANFIAAFRRRWIPANARVHLHHKLARMELKGVEVDRFNDLFVNTLNLLDVGNLDTIFEGNQYYSTYWAKIRDPNIISMLTQINITTEGGLTLDQLMRYTAKLMAAKLTAAGPKPAAVPPTTTPSQRNTNQKPQKKHHSLHTISNDENEEHEESLNAVQAGPSNNATTAKKPSGSPGTPSANYNSTTPRLCYVCEQPGHIMRNCELRKEWVKRAKSEN</sequence>
<evidence type="ECO:0000256" key="3">
    <source>
        <dbReference type="SAM" id="MobiDB-lite"/>
    </source>
</evidence>
<dbReference type="InterPro" id="IPR045358">
    <property type="entry name" value="Ty3_capsid"/>
</dbReference>
<evidence type="ECO:0000256" key="1">
    <source>
        <dbReference type="PROSITE-ProRule" id="PRU00047"/>
    </source>
</evidence>
<evidence type="ECO:0000259" key="4">
    <source>
        <dbReference type="PROSITE" id="PS50158"/>
    </source>
</evidence>
<evidence type="ECO:0000313" key="6">
    <source>
        <dbReference type="Proteomes" id="UP000275078"/>
    </source>
</evidence>